<accession>A0A8K0SJ62</accession>
<protein>
    <recommendedName>
        <fullName evidence="3">BAH domain-containing protein</fullName>
    </recommendedName>
</protein>
<dbReference type="Proteomes" id="UP000813444">
    <property type="component" value="Unassembled WGS sequence"/>
</dbReference>
<proteinExistence type="predicted"/>
<name>A0A8K0SJ62_9HYPO</name>
<evidence type="ECO:0000313" key="1">
    <source>
        <dbReference type="EMBL" id="KAH7304593.1"/>
    </source>
</evidence>
<dbReference type="Gene3D" id="2.30.30.490">
    <property type="match status" value="1"/>
</dbReference>
<keyword evidence="2" id="KW-1185">Reference proteome</keyword>
<comment type="caution">
    <text evidence="1">The sequence shown here is derived from an EMBL/GenBank/DDBJ whole genome shotgun (WGS) entry which is preliminary data.</text>
</comment>
<dbReference type="CDD" id="cd04370">
    <property type="entry name" value="BAH"/>
    <property type="match status" value="1"/>
</dbReference>
<evidence type="ECO:0000313" key="2">
    <source>
        <dbReference type="Proteomes" id="UP000813444"/>
    </source>
</evidence>
<dbReference type="OrthoDB" id="5079729at2759"/>
<reference evidence="1" key="1">
    <citation type="journal article" date="2021" name="Nat. Commun.">
        <title>Genetic determinants of endophytism in the Arabidopsis root mycobiome.</title>
        <authorList>
            <person name="Mesny F."/>
            <person name="Miyauchi S."/>
            <person name="Thiergart T."/>
            <person name="Pickel B."/>
            <person name="Atanasova L."/>
            <person name="Karlsson M."/>
            <person name="Huettel B."/>
            <person name="Barry K.W."/>
            <person name="Haridas S."/>
            <person name="Chen C."/>
            <person name="Bauer D."/>
            <person name="Andreopoulos W."/>
            <person name="Pangilinan J."/>
            <person name="LaButti K."/>
            <person name="Riley R."/>
            <person name="Lipzen A."/>
            <person name="Clum A."/>
            <person name="Drula E."/>
            <person name="Henrissat B."/>
            <person name="Kohler A."/>
            <person name="Grigoriev I.V."/>
            <person name="Martin F.M."/>
            <person name="Hacquard S."/>
        </authorList>
    </citation>
    <scope>NUCLEOTIDE SEQUENCE</scope>
    <source>
        <strain evidence="1">MPI-CAGE-CH-0235</strain>
    </source>
</reference>
<dbReference type="AlphaFoldDB" id="A0A8K0SJ62"/>
<evidence type="ECO:0008006" key="3">
    <source>
        <dbReference type="Google" id="ProtNLM"/>
    </source>
</evidence>
<dbReference type="EMBL" id="JAGPNK010000022">
    <property type="protein sequence ID" value="KAH7304593.1"/>
    <property type="molecule type" value="Genomic_DNA"/>
</dbReference>
<sequence length="162" mass="18945">MEESRAECPFRVTLVPDLPHAKRQKHKKQKQNGLKDDMRVQTQVCPFVPRGSFKTNKTLDVGYTVEPKEQWFNMTRYNSFILNNFKYYIGDFVSVANDATVKLQEATMNKEVTGQFQKGKDDWVARILEIRAVDMHHVYARINWMYSPDELPKGTLDSNRLV</sequence>
<organism evidence="1 2">
    <name type="scientific">Stachybotrys elegans</name>
    <dbReference type="NCBI Taxonomy" id="80388"/>
    <lineage>
        <taxon>Eukaryota</taxon>
        <taxon>Fungi</taxon>
        <taxon>Dikarya</taxon>
        <taxon>Ascomycota</taxon>
        <taxon>Pezizomycotina</taxon>
        <taxon>Sordariomycetes</taxon>
        <taxon>Hypocreomycetidae</taxon>
        <taxon>Hypocreales</taxon>
        <taxon>Stachybotryaceae</taxon>
        <taxon>Stachybotrys</taxon>
    </lineage>
</organism>
<dbReference type="InterPro" id="IPR043151">
    <property type="entry name" value="BAH_sf"/>
</dbReference>
<gene>
    <name evidence="1" type="ORF">B0I35DRAFT_471909</name>
</gene>